<dbReference type="Pfam" id="PF00534">
    <property type="entry name" value="Glycos_transf_1"/>
    <property type="match status" value="1"/>
</dbReference>
<dbReference type="InterPro" id="IPR050194">
    <property type="entry name" value="Glycosyltransferase_grp1"/>
</dbReference>
<dbReference type="InterPro" id="IPR001296">
    <property type="entry name" value="Glyco_trans_1"/>
</dbReference>
<dbReference type="Gene3D" id="3.40.50.2000">
    <property type="entry name" value="Glycogen Phosphorylase B"/>
    <property type="match status" value="2"/>
</dbReference>
<dbReference type="SUPFAM" id="SSF53756">
    <property type="entry name" value="UDP-Glycosyltransferase/glycogen phosphorylase"/>
    <property type="match status" value="1"/>
</dbReference>
<dbReference type="GO" id="GO:0016757">
    <property type="term" value="F:glycosyltransferase activity"/>
    <property type="evidence" value="ECO:0007669"/>
    <property type="project" value="InterPro"/>
</dbReference>
<dbReference type="RefSeq" id="WP_011007257.1">
    <property type="nucleotide sequence ID" value="NZ_DUJP01000024.1"/>
</dbReference>
<evidence type="ECO:0000313" key="3">
    <source>
        <dbReference type="EMBL" id="HII46869.1"/>
    </source>
</evidence>
<dbReference type="AlphaFoldDB" id="A0A832W4E5"/>
<dbReference type="EMBL" id="DUJP01000024">
    <property type="protein sequence ID" value="HII46869.1"/>
    <property type="molecule type" value="Genomic_DNA"/>
</dbReference>
<sequence>MRILMISPTYYPHVGGVEYVVKAVAERLAKLGHEVTVLAGEPAAERPREEEIKGVRVVRWPTWSPGGAYHLPRRRSELKEAARQMASESDVAYIHSAHAVFTVYAGLAAAGRTRAIFTPHYHGGGHTPLRKALWLFWRRAVGKLVKTADAVHAVSRAEARRVATHYPEASAKIKVVPNGVEEDVLRRRWAGRESDYAVYAGRLERYKRVDRAMELANRLGLRLLVIGDGPDKPRLEKIAAKYGAEIRGFLPREEYLSAVAGARYAINLSEAEAYSVFIAEALAMGVPSIVSRAIAENLEAQGEAVAEGVYLVRKAEIKTWDEVVGELLRL</sequence>
<comment type="caution">
    <text evidence="3">The sequence shown here is derived from an EMBL/GenBank/DDBJ whole genome shotgun (WGS) entry which is preliminary data.</text>
</comment>
<gene>
    <name evidence="3" type="ORF">HA333_05310</name>
</gene>
<feature type="domain" description="Glycosyl transferase family 1" evidence="1">
    <location>
        <begin position="193"/>
        <end position="305"/>
    </location>
</feature>
<feature type="domain" description="Glycosyltransferase subfamily 4-like N-terminal" evidence="2">
    <location>
        <begin position="14"/>
        <end position="183"/>
    </location>
</feature>
<accession>A0A832W4E5</accession>
<dbReference type="PANTHER" id="PTHR45947">
    <property type="entry name" value="SULFOQUINOVOSYL TRANSFERASE SQD2"/>
    <property type="match status" value="1"/>
</dbReference>
<dbReference type="PANTHER" id="PTHR45947:SF3">
    <property type="entry name" value="SULFOQUINOVOSYL TRANSFERASE SQD2"/>
    <property type="match status" value="1"/>
</dbReference>
<keyword evidence="3" id="KW-0808">Transferase</keyword>
<dbReference type="InterPro" id="IPR028098">
    <property type="entry name" value="Glyco_trans_4-like_N"/>
</dbReference>
<evidence type="ECO:0000259" key="1">
    <source>
        <dbReference type="Pfam" id="PF00534"/>
    </source>
</evidence>
<organism evidence="3 4">
    <name type="scientific">Pyrobaculum aerophilum</name>
    <dbReference type="NCBI Taxonomy" id="13773"/>
    <lineage>
        <taxon>Archaea</taxon>
        <taxon>Thermoproteota</taxon>
        <taxon>Thermoprotei</taxon>
        <taxon>Thermoproteales</taxon>
        <taxon>Thermoproteaceae</taxon>
        <taxon>Pyrobaculum</taxon>
    </lineage>
</organism>
<reference evidence="3" key="1">
    <citation type="journal article" date="2020" name="bioRxiv">
        <title>A rank-normalized archaeal taxonomy based on genome phylogeny resolves widespread incomplete and uneven classifications.</title>
        <authorList>
            <person name="Rinke C."/>
            <person name="Chuvochina M."/>
            <person name="Mussig A.J."/>
            <person name="Chaumeil P.-A."/>
            <person name="Waite D.W."/>
            <person name="Whitman W.B."/>
            <person name="Parks D.H."/>
            <person name="Hugenholtz P."/>
        </authorList>
    </citation>
    <scope>NUCLEOTIDE SEQUENCE</scope>
    <source>
        <strain evidence="3">UBA8839</strain>
    </source>
</reference>
<dbReference type="GeneID" id="1465006"/>
<dbReference type="OMA" id="VFTPHYH"/>
<evidence type="ECO:0000313" key="4">
    <source>
        <dbReference type="Proteomes" id="UP000651120"/>
    </source>
</evidence>
<dbReference type="Pfam" id="PF13439">
    <property type="entry name" value="Glyco_transf_4"/>
    <property type="match status" value="1"/>
</dbReference>
<evidence type="ECO:0000259" key="2">
    <source>
        <dbReference type="Pfam" id="PF13439"/>
    </source>
</evidence>
<dbReference type="CDD" id="cd03801">
    <property type="entry name" value="GT4_PimA-like"/>
    <property type="match status" value="1"/>
</dbReference>
<dbReference type="Proteomes" id="UP000651120">
    <property type="component" value="Unassembled WGS sequence"/>
</dbReference>
<protein>
    <submittedName>
        <fullName evidence="3">Glycosyltransferase family 4 protein</fullName>
    </submittedName>
</protein>
<name>A0A832W4E5_9CREN</name>
<proteinExistence type="predicted"/>